<keyword evidence="2" id="KW-1185">Reference proteome</keyword>
<organism evidence="1 2">
    <name type="scientific">Puccinia sorghi</name>
    <dbReference type="NCBI Taxonomy" id="27349"/>
    <lineage>
        <taxon>Eukaryota</taxon>
        <taxon>Fungi</taxon>
        <taxon>Dikarya</taxon>
        <taxon>Basidiomycota</taxon>
        <taxon>Pucciniomycotina</taxon>
        <taxon>Pucciniomycetes</taxon>
        <taxon>Pucciniales</taxon>
        <taxon>Pucciniaceae</taxon>
        <taxon>Puccinia</taxon>
    </lineage>
</organism>
<evidence type="ECO:0000313" key="1">
    <source>
        <dbReference type="EMBL" id="KNZ48508.1"/>
    </source>
</evidence>
<evidence type="ECO:0000313" key="2">
    <source>
        <dbReference type="Proteomes" id="UP000037035"/>
    </source>
</evidence>
<gene>
    <name evidence="1" type="ORF">VP01_560g1</name>
</gene>
<comment type="caution">
    <text evidence="1">The sequence shown here is derived from an EMBL/GenBank/DDBJ whole genome shotgun (WGS) entry which is preliminary data.</text>
</comment>
<dbReference type="AlphaFoldDB" id="A0A0L6UJ23"/>
<reference evidence="1 2" key="1">
    <citation type="submission" date="2015-08" db="EMBL/GenBank/DDBJ databases">
        <title>Next Generation Sequencing and Analysis of the Genome of Puccinia sorghi L Schw, the Causal Agent of Maize Common Rust.</title>
        <authorList>
            <person name="Rochi L."/>
            <person name="Burguener G."/>
            <person name="Darino M."/>
            <person name="Turjanski A."/>
            <person name="Kreff E."/>
            <person name="Dieguez M.J."/>
            <person name="Sacco F."/>
        </authorList>
    </citation>
    <scope>NUCLEOTIDE SEQUENCE [LARGE SCALE GENOMIC DNA]</scope>
    <source>
        <strain evidence="1 2">RO10H11247</strain>
    </source>
</reference>
<sequence length="184" mass="20664">AAILARTLPSCSMAYLNNTSASPSSKQSPLTTHPLTVRWNLGLKHWFHTSRQTNTSLDESHIILMVDPEANQETTAMGVMSINNLNTDPDGLELHEAGTKFLCLDIDFSTFWNSTFSMIHCEIQLQWSCTHCCKENPEVAKFQMTSAKLTQVSNLMNSLQPLTLLKFYDSKVSQLNWLARGDKP</sequence>
<dbReference type="Proteomes" id="UP000037035">
    <property type="component" value="Unassembled WGS sequence"/>
</dbReference>
<feature type="non-terminal residue" evidence="1">
    <location>
        <position position="1"/>
    </location>
</feature>
<proteinExistence type="predicted"/>
<dbReference type="EMBL" id="LAVV01010841">
    <property type="protein sequence ID" value="KNZ48508.1"/>
    <property type="molecule type" value="Genomic_DNA"/>
</dbReference>
<name>A0A0L6UJ23_9BASI</name>
<dbReference type="VEuPathDB" id="FungiDB:VP01_560g1"/>
<protein>
    <submittedName>
        <fullName evidence="1">Uncharacterized protein</fullName>
    </submittedName>
</protein>
<accession>A0A0L6UJ23</accession>